<evidence type="ECO:0000256" key="10">
    <source>
        <dbReference type="SAM" id="SignalP"/>
    </source>
</evidence>
<dbReference type="eggNOG" id="COG1686">
    <property type="taxonomic scope" value="Bacteria"/>
</dbReference>
<dbReference type="Pfam" id="PF00768">
    <property type="entry name" value="Peptidase_S11"/>
    <property type="match status" value="1"/>
</dbReference>
<dbReference type="AlphaFoldDB" id="S6ASE7"/>
<evidence type="ECO:0000256" key="1">
    <source>
        <dbReference type="ARBA" id="ARBA00007164"/>
    </source>
</evidence>
<evidence type="ECO:0000259" key="11">
    <source>
        <dbReference type="Pfam" id="PF00768"/>
    </source>
</evidence>
<dbReference type="InterPro" id="IPR018044">
    <property type="entry name" value="Peptidase_S11"/>
</dbReference>
<sequence>MNIRSSIAKLFVVGSCLLVLAGSPVQAQEAPPPVRDPAQLHLASGSVLLLDLNSDKILYSRNSNLVAPIASVTKLMTAMVVLDAKQSMDEIISVTIRDNPDMKGVYSRVRVGSQVNRHDMLLMTLMSSENRAATALAHNYPGGYPAFIKAMNAKARALGMSSTRYVEPTGLSLHNVSSAHDLVLLLKEARKYPMLSQLSTTPEKTITFVKPRYSLGFRNTNNLVRKADWSIQLTKTGFTDEAGHCLVMLTRMNGRPVAMVLLDAFGKYTHVADATRMRRWLETGKSGPVPAAAKNYRQYKDSQLRQATVQTEVKN</sequence>
<dbReference type="PRINTS" id="PR00725">
    <property type="entry name" value="DADACBPTASE1"/>
</dbReference>
<feature type="binding site" evidence="8">
    <location>
        <position position="235"/>
    </location>
    <ligand>
        <name>substrate</name>
    </ligand>
</feature>
<feature type="chain" id="PRO_5004536486" evidence="10">
    <location>
        <begin position="28"/>
        <end position="315"/>
    </location>
</feature>
<keyword evidence="3" id="KW-0378">Hydrolase</keyword>
<name>S6ASE7_METRE</name>
<keyword evidence="2 10" id="KW-0732">Signal</keyword>
<dbReference type="HOGENOM" id="CLU_027070_0_3_6"/>
<dbReference type="InterPro" id="IPR001967">
    <property type="entry name" value="Peptidase_S11_N"/>
</dbReference>
<dbReference type="GO" id="GO:0006508">
    <property type="term" value="P:proteolysis"/>
    <property type="evidence" value="ECO:0007669"/>
    <property type="project" value="InterPro"/>
</dbReference>
<dbReference type="SUPFAM" id="SSF56601">
    <property type="entry name" value="beta-lactamase/transpeptidase-like"/>
    <property type="match status" value="1"/>
</dbReference>
<keyword evidence="6" id="KW-0961">Cell wall biogenesis/degradation</keyword>
<dbReference type="GO" id="GO:0009252">
    <property type="term" value="P:peptidoglycan biosynthetic process"/>
    <property type="evidence" value="ECO:0007669"/>
    <property type="project" value="UniProtKB-KW"/>
</dbReference>
<feature type="active site" description="Acyl-ester intermediate" evidence="7">
    <location>
        <position position="71"/>
    </location>
</feature>
<feature type="active site" description="Proton acceptor" evidence="7">
    <location>
        <position position="74"/>
    </location>
</feature>
<dbReference type="Proteomes" id="UP000015503">
    <property type="component" value="Chromosome"/>
</dbReference>
<feature type="domain" description="Peptidase S11 D-alanyl-D-alanine carboxypeptidase A N-terminal" evidence="11">
    <location>
        <begin position="38"/>
        <end position="265"/>
    </location>
</feature>
<dbReference type="GO" id="GO:0009002">
    <property type="term" value="F:serine-type D-Ala-D-Ala carboxypeptidase activity"/>
    <property type="evidence" value="ECO:0007669"/>
    <property type="project" value="InterPro"/>
</dbReference>
<evidence type="ECO:0000256" key="8">
    <source>
        <dbReference type="PIRSR" id="PIRSR618044-2"/>
    </source>
</evidence>
<dbReference type="GO" id="GO:0008360">
    <property type="term" value="P:regulation of cell shape"/>
    <property type="evidence" value="ECO:0007669"/>
    <property type="project" value="UniProtKB-KW"/>
</dbReference>
<dbReference type="Gene3D" id="3.40.710.10">
    <property type="entry name" value="DD-peptidase/beta-lactamase superfamily"/>
    <property type="match status" value="1"/>
</dbReference>
<evidence type="ECO:0000256" key="6">
    <source>
        <dbReference type="ARBA" id="ARBA00023316"/>
    </source>
</evidence>
<protein>
    <submittedName>
        <fullName evidence="12">D-alanyl-D-alanine endopeptidase</fullName>
    </submittedName>
</protein>
<evidence type="ECO:0000256" key="9">
    <source>
        <dbReference type="RuleBase" id="RU004016"/>
    </source>
</evidence>
<gene>
    <name evidence="12" type="primary">pbpG</name>
    <name evidence="12" type="ORF">PCA10_12390</name>
</gene>
<feature type="active site" evidence="7">
    <location>
        <position position="128"/>
    </location>
</feature>
<dbReference type="MEROPS" id="S11.002"/>
<comment type="similarity">
    <text evidence="1 9">Belongs to the peptidase S11 family.</text>
</comment>
<evidence type="ECO:0000313" key="13">
    <source>
        <dbReference type="Proteomes" id="UP000015503"/>
    </source>
</evidence>
<keyword evidence="4" id="KW-0133">Cell shape</keyword>
<dbReference type="PANTHER" id="PTHR21581:SF26">
    <property type="entry name" value="D-ALANYL-D-ALANINE ENDOPEPTIDASE"/>
    <property type="match status" value="1"/>
</dbReference>
<proteinExistence type="inferred from homology"/>
<dbReference type="EMBL" id="AP013068">
    <property type="protein sequence ID" value="BAN46971.1"/>
    <property type="molecule type" value="Genomic_DNA"/>
</dbReference>
<evidence type="ECO:0000256" key="4">
    <source>
        <dbReference type="ARBA" id="ARBA00022960"/>
    </source>
</evidence>
<dbReference type="STRING" id="1245471.PCA10_12390"/>
<dbReference type="InterPro" id="IPR012338">
    <property type="entry name" value="Beta-lactam/transpept-like"/>
</dbReference>
<dbReference type="NCBIfam" id="NF008668">
    <property type="entry name" value="PRK11669.1"/>
    <property type="match status" value="1"/>
</dbReference>
<accession>S6ASE7</accession>
<reference evidence="12 13" key="1">
    <citation type="journal article" date="2013" name="Genome Announc.">
        <title>Complete Genome Sequence of the Carbazole Degrader Pseudomonas resinovorans Strain CA10 (NBRC 106553).</title>
        <authorList>
            <person name="Shintani M."/>
            <person name="Hosoyama A."/>
            <person name="Ohji S."/>
            <person name="Tsuchikane K."/>
            <person name="Takarada H."/>
            <person name="Yamazoe A."/>
            <person name="Fujita N."/>
            <person name="Nojiri H."/>
        </authorList>
    </citation>
    <scope>NUCLEOTIDE SEQUENCE [LARGE SCALE GENOMIC DNA]</scope>
    <source>
        <strain evidence="12 13">NBRC 106553</strain>
    </source>
</reference>
<evidence type="ECO:0000256" key="5">
    <source>
        <dbReference type="ARBA" id="ARBA00022984"/>
    </source>
</evidence>
<evidence type="ECO:0000256" key="3">
    <source>
        <dbReference type="ARBA" id="ARBA00022801"/>
    </source>
</evidence>
<dbReference type="KEGG" id="pre:PCA10_12390"/>
<dbReference type="PANTHER" id="PTHR21581">
    <property type="entry name" value="D-ALANYL-D-ALANINE CARBOXYPEPTIDASE"/>
    <property type="match status" value="1"/>
</dbReference>
<evidence type="ECO:0000256" key="2">
    <source>
        <dbReference type="ARBA" id="ARBA00022729"/>
    </source>
</evidence>
<organism evidence="12 13">
    <name type="scientific">Metapseudomonas resinovorans NBRC 106553</name>
    <dbReference type="NCBI Taxonomy" id="1245471"/>
    <lineage>
        <taxon>Bacteria</taxon>
        <taxon>Pseudomonadati</taxon>
        <taxon>Pseudomonadota</taxon>
        <taxon>Gammaproteobacteria</taxon>
        <taxon>Pseudomonadales</taxon>
        <taxon>Pseudomonadaceae</taxon>
        <taxon>Metapseudomonas</taxon>
    </lineage>
</organism>
<dbReference type="GO" id="GO:0071555">
    <property type="term" value="P:cell wall organization"/>
    <property type="evidence" value="ECO:0007669"/>
    <property type="project" value="UniProtKB-KW"/>
</dbReference>
<dbReference type="RefSeq" id="WP_016491173.1">
    <property type="nucleotide sequence ID" value="NC_021499.1"/>
</dbReference>
<feature type="signal peptide" evidence="10">
    <location>
        <begin position="1"/>
        <end position="27"/>
    </location>
</feature>
<dbReference type="OrthoDB" id="5688590at2"/>
<evidence type="ECO:0000256" key="7">
    <source>
        <dbReference type="PIRSR" id="PIRSR618044-1"/>
    </source>
</evidence>
<keyword evidence="13" id="KW-1185">Reference proteome</keyword>
<dbReference type="PATRIC" id="fig|1245471.3.peg.1254"/>
<keyword evidence="5" id="KW-0573">Peptidoglycan synthesis</keyword>
<evidence type="ECO:0000313" key="12">
    <source>
        <dbReference type="EMBL" id="BAN46971.1"/>
    </source>
</evidence>